<dbReference type="PIRSF" id="PIRSF033199">
    <property type="entry name" value="UCP033199"/>
    <property type="match status" value="1"/>
</dbReference>
<name>A0A540R585_9CORY</name>
<proteinExistence type="predicted"/>
<sequence length="118" mass="13487">MAEHKIYSFAFGDIYDAYVAKAERKERTESEVRELIQWMTGYDDDGLDEVRADGTTMREFFEKAPALNPARELVTGSICGVKIQELENPLMKLIRQLDKVIDELAKGKAMEKIKRSNA</sequence>
<protein>
    <submittedName>
        <fullName evidence="1">DUF2200 domain-containing protein</fullName>
    </submittedName>
</protein>
<dbReference type="Pfam" id="PF09966">
    <property type="entry name" value="DUF2200"/>
    <property type="match status" value="1"/>
</dbReference>
<dbReference type="AlphaFoldDB" id="A0A540R585"/>
<dbReference type="InterPro" id="IPR014580">
    <property type="entry name" value="UCP033199"/>
</dbReference>
<dbReference type="InterPro" id="IPR023204">
    <property type="entry name" value="SP1917_dom_sf"/>
</dbReference>
<comment type="caution">
    <text evidence="1">The sequence shown here is derived from an EMBL/GenBank/DDBJ whole genome shotgun (WGS) entry which is preliminary data.</text>
</comment>
<dbReference type="Gene3D" id="1.10.8.290">
    <property type="entry name" value="uncharacterized protein sp1917 domain"/>
    <property type="match status" value="1"/>
</dbReference>
<keyword evidence="2" id="KW-1185">Reference proteome</keyword>
<organism evidence="1 2">
    <name type="scientific">Corynebacterium phoceense</name>
    <dbReference type="NCBI Taxonomy" id="1686286"/>
    <lineage>
        <taxon>Bacteria</taxon>
        <taxon>Bacillati</taxon>
        <taxon>Actinomycetota</taxon>
        <taxon>Actinomycetes</taxon>
        <taxon>Mycobacteriales</taxon>
        <taxon>Corynebacteriaceae</taxon>
        <taxon>Corynebacterium</taxon>
    </lineage>
</organism>
<dbReference type="GeneID" id="79853543"/>
<evidence type="ECO:0000313" key="1">
    <source>
        <dbReference type="EMBL" id="TQE42574.1"/>
    </source>
</evidence>
<accession>A0A540R585</accession>
<dbReference type="RefSeq" id="WP_066510255.1">
    <property type="nucleotide sequence ID" value="NZ_JANIKL010000001.1"/>
</dbReference>
<evidence type="ECO:0000313" key="2">
    <source>
        <dbReference type="Proteomes" id="UP000318080"/>
    </source>
</evidence>
<gene>
    <name evidence="1" type="ORF">EJK80_12010</name>
</gene>
<dbReference type="Proteomes" id="UP000318080">
    <property type="component" value="Unassembled WGS sequence"/>
</dbReference>
<reference evidence="1 2" key="1">
    <citation type="submission" date="2019-06" db="EMBL/GenBank/DDBJ databases">
        <title>Draft genome of C. phoceense Strain 272.</title>
        <authorList>
            <person name="Pacheco L.G.C."/>
            <person name="Barberis C.M."/>
            <person name="Almuzara M.N."/>
            <person name="Traglia G.M."/>
            <person name="Santos C.S."/>
            <person name="Rocha D.J.P.G."/>
            <person name="Aguiar E.R.G.R."/>
            <person name="Vay C.A."/>
        </authorList>
    </citation>
    <scope>NUCLEOTIDE SEQUENCE [LARGE SCALE GENOMIC DNA]</scope>
    <source>
        <strain evidence="1 2">272</strain>
    </source>
</reference>
<dbReference type="EMBL" id="VHIR01000023">
    <property type="protein sequence ID" value="TQE42574.1"/>
    <property type="molecule type" value="Genomic_DNA"/>
</dbReference>